<dbReference type="EMBL" id="KQ242025">
    <property type="protein sequence ID" value="KNC81513.1"/>
    <property type="molecule type" value="Genomic_DNA"/>
</dbReference>
<dbReference type="AlphaFoldDB" id="A0A0L0FXE5"/>
<dbReference type="InterPro" id="IPR003439">
    <property type="entry name" value="ABC_transporter-like_ATP-bd"/>
</dbReference>
<feature type="transmembrane region" description="Helical" evidence="6">
    <location>
        <begin position="287"/>
        <end position="309"/>
    </location>
</feature>
<reference evidence="8 9" key="1">
    <citation type="submission" date="2011-02" db="EMBL/GenBank/DDBJ databases">
        <title>The Genome Sequence of Sphaeroforma arctica JP610.</title>
        <authorList>
            <consortium name="The Broad Institute Genome Sequencing Platform"/>
            <person name="Russ C."/>
            <person name="Cuomo C."/>
            <person name="Young S.K."/>
            <person name="Zeng Q."/>
            <person name="Gargeya S."/>
            <person name="Alvarado L."/>
            <person name="Berlin A."/>
            <person name="Chapman S.B."/>
            <person name="Chen Z."/>
            <person name="Freedman E."/>
            <person name="Gellesch M."/>
            <person name="Goldberg J."/>
            <person name="Griggs A."/>
            <person name="Gujja S."/>
            <person name="Heilman E."/>
            <person name="Heiman D."/>
            <person name="Howarth C."/>
            <person name="Mehta T."/>
            <person name="Neiman D."/>
            <person name="Pearson M."/>
            <person name="Roberts A."/>
            <person name="Saif S."/>
            <person name="Shea T."/>
            <person name="Shenoy N."/>
            <person name="Sisk P."/>
            <person name="Stolte C."/>
            <person name="Sykes S."/>
            <person name="White J."/>
            <person name="Yandava C."/>
            <person name="Burger G."/>
            <person name="Gray M.W."/>
            <person name="Holland P.W.H."/>
            <person name="King N."/>
            <person name="Lang F.B.F."/>
            <person name="Roger A.J."/>
            <person name="Ruiz-Trillo I."/>
            <person name="Haas B."/>
            <person name="Nusbaum C."/>
            <person name="Birren B."/>
        </authorList>
    </citation>
    <scope>NUCLEOTIDE SEQUENCE [LARGE SCALE GENOMIC DNA]</scope>
    <source>
        <strain evidence="8 9">JP610</strain>
    </source>
</reference>
<dbReference type="GO" id="GO:0140359">
    <property type="term" value="F:ABC-type transporter activity"/>
    <property type="evidence" value="ECO:0007669"/>
    <property type="project" value="InterPro"/>
</dbReference>
<dbReference type="RefSeq" id="XP_014155415.1">
    <property type="nucleotide sequence ID" value="XM_014299940.1"/>
</dbReference>
<dbReference type="InterPro" id="IPR017871">
    <property type="entry name" value="ABC_transporter-like_CS"/>
</dbReference>
<dbReference type="Proteomes" id="UP000054560">
    <property type="component" value="Unassembled WGS sequence"/>
</dbReference>
<proteinExistence type="inferred from homology"/>
<keyword evidence="5 6" id="KW-0472">Membrane</keyword>
<dbReference type="OrthoDB" id="422637at2759"/>
<feature type="transmembrane region" description="Helical" evidence="6">
    <location>
        <begin position="321"/>
        <end position="340"/>
    </location>
</feature>
<keyword evidence="9" id="KW-1185">Reference proteome</keyword>
<dbReference type="Pfam" id="PF06472">
    <property type="entry name" value="ABC_membrane_2"/>
    <property type="match status" value="1"/>
</dbReference>
<dbReference type="RefSeq" id="XP_014155416.1">
    <property type="nucleotide sequence ID" value="XM_014299941.1"/>
</dbReference>
<dbReference type="PROSITE" id="PS50893">
    <property type="entry name" value="ABC_TRANSPORTER_2"/>
    <property type="match status" value="1"/>
</dbReference>
<dbReference type="InterPro" id="IPR036640">
    <property type="entry name" value="ABC1_TM_sf"/>
</dbReference>
<dbReference type="Pfam" id="PF00005">
    <property type="entry name" value="ABC_tran"/>
    <property type="match status" value="1"/>
</dbReference>
<keyword evidence="3 6" id="KW-0812">Transmembrane</keyword>
<feature type="domain" description="ABC transporter" evidence="7">
    <location>
        <begin position="395"/>
        <end position="598"/>
    </location>
</feature>
<dbReference type="eggNOG" id="KOG0060">
    <property type="taxonomic scope" value="Eukaryota"/>
</dbReference>
<evidence type="ECO:0000313" key="8">
    <source>
        <dbReference type="EMBL" id="KNC81515.1"/>
    </source>
</evidence>
<dbReference type="GO" id="GO:0016887">
    <property type="term" value="F:ATP hydrolysis activity"/>
    <property type="evidence" value="ECO:0007669"/>
    <property type="project" value="InterPro"/>
</dbReference>
<evidence type="ECO:0000259" key="7">
    <source>
        <dbReference type="PROSITE" id="PS50893"/>
    </source>
</evidence>
<evidence type="ECO:0000256" key="4">
    <source>
        <dbReference type="ARBA" id="ARBA00022989"/>
    </source>
</evidence>
<dbReference type="GO" id="GO:0016020">
    <property type="term" value="C:membrane"/>
    <property type="evidence" value="ECO:0007669"/>
    <property type="project" value="InterPro"/>
</dbReference>
<dbReference type="InterPro" id="IPR027417">
    <property type="entry name" value="P-loop_NTPase"/>
</dbReference>
<evidence type="ECO:0000256" key="5">
    <source>
        <dbReference type="ARBA" id="ARBA00023136"/>
    </source>
</evidence>
<dbReference type="GO" id="GO:0005524">
    <property type="term" value="F:ATP binding"/>
    <property type="evidence" value="ECO:0007669"/>
    <property type="project" value="InterPro"/>
</dbReference>
<feature type="transmembrane region" description="Helical" evidence="6">
    <location>
        <begin position="46"/>
        <end position="65"/>
    </location>
</feature>
<dbReference type="EMBL" id="KQ242025">
    <property type="protein sequence ID" value="KNC81515.1"/>
    <property type="molecule type" value="Genomic_DNA"/>
</dbReference>
<name>A0A0L0FXE5_9EUKA</name>
<keyword evidence="2" id="KW-0813">Transport</keyword>
<dbReference type="Gene3D" id="3.40.50.300">
    <property type="entry name" value="P-loop containing nucleotide triphosphate hydrolases"/>
    <property type="match status" value="1"/>
</dbReference>
<dbReference type="GeneID" id="25906665"/>
<dbReference type="EMBL" id="KQ242025">
    <property type="protein sequence ID" value="KNC81512.1"/>
    <property type="molecule type" value="Genomic_DNA"/>
</dbReference>
<gene>
    <name evidence="8" type="ORF">SARC_06161</name>
</gene>
<dbReference type="RefSeq" id="XP_014155417.1">
    <property type="nucleotide sequence ID" value="XM_014299942.1"/>
</dbReference>
<dbReference type="InterPro" id="IPR011527">
    <property type="entry name" value="ABC1_TM_dom"/>
</dbReference>
<sequence>MREGGRFGEEGWGYEPEGVLLSRLNNAFFRNLWHLSTIALRTWTDWLLFLSLPVLVAAYIAAGYYEMLVPGYLYTTLIEDDLQGFIHRCLQLLGLVILITVLKTLRSFTTSWLANSWRISITNEIHGLYMSDLTFHTLRMEYARIDNPDQRIVTDIKELTSTFFTILGGVGAGGAYEAFGNILWYSVQVGQRCGWYGVVTGYVWSAVMALISVAFINVVAPWVFRQERLEAVFRFLHVTLRTRAEDIAFQGHGTHEYETLDTSLVRCVDNTKQIIYRQIYLNVIQFWYGYMTTFVMYFSVGVAVFSGLAWEYTAEGERAQWIAQTSGSFMFLLWGFTILIQLSTQTSDFVAYVTRVSELHDALLDSKRRNGHDTHPNTNTALNESQMFIDNPQTLVVDKLQITSPAAEVLMSGLSFTLAKGDSLLLLASSGKGKSSLLRVLRGLWPASQGSVSLPAKLSTGTGGLFFLPQRAYLAHELTLKQHVMYPTMQADDAASDDTIRALLCEFGLERVLERVGGLDVIANWHTMLSVGEQQRLCLARVVWHQPSIAILDEATSSLDAEWEKRVYQSFVKRNIGVLSVGHRETLCALHNRVIKLA</sequence>
<dbReference type="PANTHER" id="PTHR11384">
    <property type="entry name" value="ATP-BINDING CASSETTE, SUB-FAMILY D MEMBER"/>
    <property type="match status" value="1"/>
</dbReference>
<dbReference type="SUPFAM" id="SSF52540">
    <property type="entry name" value="P-loop containing nucleoside triphosphate hydrolases"/>
    <property type="match status" value="1"/>
</dbReference>
<protein>
    <recommendedName>
        <fullName evidence="7">ABC transporter domain-containing protein</fullName>
    </recommendedName>
</protein>
<comment type="similarity">
    <text evidence="1">Belongs to the ABC transporter superfamily. ABCD family. Peroxisomal fatty acyl CoA transporter (TC 3.A.1.203) subfamily.</text>
</comment>
<evidence type="ECO:0000256" key="3">
    <source>
        <dbReference type="ARBA" id="ARBA00022692"/>
    </source>
</evidence>
<keyword evidence="4 6" id="KW-1133">Transmembrane helix</keyword>
<evidence type="ECO:0000313" key="9">
    <source>
        <dbReference type="Proteomes" id="UP000054560"/>
    </source>
</evidence>
<evidence type="ECO:0000256" key="2">
    <source>
        <dbReference type="ARBA" id="ARBA00022448"/>
    </source>
</evidence>
<feature type="transmembrane region" description="Helical" evidence="6">
    <location>
        <begin position="199"/>
        <end position="224"/>
    </location>
</feature>
<organism evidence="8 9">
    <name type="scientific">Sphaeroforma arctica JP610</name>
    <dbReference type="NCBI Taxonomy" id="667725"/>
    <lineage>
        <taxon>Eukaryota</taxon>
        <taxon>Ichthyosporea</taxon>
        <taxon>Ichthyophonida</taxon>
        <taxon>Sphaeroforma</taxon>
    </lineage>
</organism>
<accession>A0A0L0FXE5</accession>
<evidence type="ECO:0000256" key="1">
    <source>
        <dbReference type="ARBA" id="ARBA00008575"/>
    </source>
</evidence>
<feature type="transmembrane region" description="Helical" evidence="6">
    <location>
        <begin position="85"/>
        <end position="102"/>
    </location>
</feature>
<dbReference type="SUPFAM" id="SSF90123">
    <property type="entry name" value="ABC transporter transmembrane region"/>
    <property type="match status" value="1"/>
</dbReference>
<dbReference type="RefSeq" id="XP_014155414.1">
    <property type="nucleotide sequence ID" value="XM_014299939.1"/>
</dbReference>
<evidence type="ECO:0000256" key="6">
    <source>
        <dbReference type="SAM" id="Phobius"/>
    </source>
</evidence>
<dbReference type="PANTHER" id="PTHR11384:SF59">
    <property type="entry name" value="LYSOSOMAL COBALAMIN TRANSPORTER ABCD4"/>
    <property type="match status" value="1"/>
</dbReference>
<dbReference type="PROSITE" id="PS00211">
    <property type="entry name" value="ABC_TRANSPORTER_1"/>
    <property type="match status" value="1"/>
</dbReference>
<dbReference type="STRING" id="667725.A0A0L0FXE5"/>
<dbReference type="EMBL" id="KQ242025">
    <property type="protein sequence ID" value="KNC81514.1"/>
    <property type="molecule type" value="Genomic_DNA"/>
</dbReference>
<dbReference type="InterPro" id="IPR050835">
    <property type="entry name" value="ABC_transporter_sub-D"/>
</dbReference>
<feature type="transmembrane region" description="Helical" evidence="6">
    <location>
        <begin position="159"/>
        <end position="179"/>
    </location>
</feature>